<sequence>MLPSLVPALNATPSLDGSSVTSEQVANLSAPVTPDMQTNLPTNDEWGRDNVRLRMSSELIEEPITEDELESDVSIVIEQYEDWRTALDHFPMVSQEMQQTDSGGRSPEPEAALRAQTPSDAGVELPLEALETLRHLSGFEGGSYRSDSPHSQHEMTEVPNPPSRPKSADGETPASEVSGYSFSELSIPSPGGFFSSLDPDAQDTWASMKPEPDVPSSAVAERFYNLPWDRPSDIMERVIEVDEALTDGPPTARQAEFPASVRDRHSFSSDDHDQIQETTRGQPVEYDESYEEELLKNASANLDRTSVWLSAQTTYLAILKQPDTGEDQQQQADTKPGDHEMSRDSSIDGPSRKRVTFNQDPVTKVDSAIEVPKRNSLFYRGFQYVAHQRTREDAFVHQATRFDAIQAIRMSLTSNHINALLGKYEIVDPWRPPYSGPFSQNPRQTGVFEMTPAQIAFMKVEHEKLALDQLEPASWAIDAMKFLNGGRLLTSPAARRLARASFPLDDPRCVGRNRLRVLDLGGQGSCDWAWTCADQYKNVKVYTVMTKQQVVNPHINGPSNHRIVSVPRLWQLPFKTGHFDLISARTLHSMVRSKLDVGGTTSEFDMCLLECLRVLKPGGYLEFSVMDAAILRAGPRASAMSVEFEFNLRTRGYDPAPSKMFLTRLRRSRFANIRSAWLALPMSVEAPEKQVLRETPFPQCPSVTDLAKYEAVQGPVGSTGNVANVAGLLGGWMWEQWKVKLEKEMGKEQEKWLDGFGNAIEEGRDSGAAYKLLTGYAQKPYKRRQR</sequence>
<dbReference type="SUPFAM" id="SSF53335">
    <property type="entry name" value="S-adenosyl-L-methionine-dependent methyltransferases"/>
    <property type="match status" value="1"/>
</dbReference>
<dbReference type="AlphaFoldDB" id="A0A0G2GKA8"/>
<feature type="region of interest" description="Disordered" evidence="1">
    <location>
        <begin position="246"/>
        <end position="285"/>
    </location>
</feature>
<evidence type="ECO:0000313" key="2">
    <source>
        <dbReference type="EMBL" id="KKY17335.1"/>
    </source>
</evidence>
<feature type="compositionally biased region" description="Basic and acidic residues" evidence="1">
    <location>
        <begin position="335"/>
        <end position="346"/>
    </location>
</feature>
<keyword evidence="3" id="KW-1185">Reference proteome</keyword>
<evidence type="ECO:0000313" key="3">
    <source>
        <dbReference type="Proteomes" id="UP000053317"/>
    </source>
</evidence>
<feature type="region of interest" description="Disordered" evidence="1">
    <location>
        <begin position="95"/>
        <end position="122"/>
    </location>
</feature>
<dbReference type="Gene3D" id="3.40.50.150">
    <property type="entry name" value="Vaccinia Virus protein VP39"/>
    <property type="match status" value="1"/>
</dbReference>
<organism evidence="2 3">
    <name type="scientific">Phaeomoniella chlamydospora</name>
    <name type="common">Phaeoacremonium chlamydosporum</name>
    <dbReference type="NCBI Taxonomy" id="158046"/>
    <lineage>
        <taxon>Eukaryota</taxon>
        <taxon>Fungi</taxon>
        <taxon>Dikarya</taxon>
        <taxon>Ascomycota</taxon>
        <taxon>Pezizomycotina</taxon>
        <taxon>Eurotiomycetes</taxon>
        <taxon>Chaetothyriomycetidae</taxon>
        <taxon>Phaeomoniellales</taxon>
        <taxon>Phaeomoniellaceae</taxon>
        <taxon>Phaeomoniella</taxon>
    </lineage>
</organism>
<dbReference type="EMBL" id="LCWF01000148">
    <property type="protein sequence ID" value="KKY17335.1"/>
    <property type="molecule type" value="Genomic_DNA"/>
</dbReference>
<gene>
    <name evidence="2" type="ORF">UCRPC4_g05658</name>
</gene>
<reference evidence="2 3" key="2">
    <citation type="submission" date="2015-05" db="EMBL/GenBank/DDBJ databases">
        <authorList>
            <person name="Morales-Cruz A."/>
            <person name="Amrine K.C."/>
            <person name="Cantu D."/>
        </authorList>
    </citation>
    <scope>NUCLEOTIDE SEQUENCE [LARGE SCALE GENOMIC DNA]</scope>
    <source>
        <strain evidence="2">UCRPC4</strain>
    </source>
</reference>
<protein>
    <submittedName>
        <fullName evidence="2">Putative snp3 protein</fullName>
    </submittedName>
</protein>
<dbReference type="OrthoDB" id="10256176at2759"/>
<feature type="compositionally biased region" description="Basic and acidic residues" evidence="1">
    <location>
        <begin position="147"/>
        <end position="156"/>
    </location>
</feature>
<accession>A0A0G2GKA8</accession>
<proteinExistence type="predicted"/>
<feature type="compositionally biased region" description="Basic and acidic residues" evidence="1">
    <location>
        <begin position="261"/>
        <end position="275"/>
    </location>
</feature>
<feature type="region of interest" description="Disordered" evidence="1">
    <location>
        <begin position="138"/>
        <end position="214"/>
    </location>
</feature>
<name>A0A0G2GKA8_PHACM</name>
<dbReference type="Proteomes" id="UP000053317">
    <property type="component" value="Unassembled WGS sequence"/>
</dbReference>
<reference evidence="2 3" key="1">
    <citation type="submission" date="2015-05" db="EMBL/GenBank/DDBJ databases">
        <title>Distinctive expansion of gene families associated with plant cell wall degradation and secondary metabolism in the genomes of grapevine trunk pathogens.</title>
        <authorList>
            <person name="Lawrence D.P."/>
            <person name="Travadon R."/>
            <person name="Rolshausen P.E."/>
            <person name="Baumgartner K."/>
        </authorList>
    </citation>
    <scope>NUCLEOTIDE SEQUENCE [LARGE SCALE GENOMIC DNA]</scope>
    <source>
        <strain evidence="2">UCRPC4</strain>
    </source>
</reference>
<feature type="region of interest" description="Disordered" evidence="1">
    <location>
        <begin position="320"/>
        <end position="358"/>
    </location>
</feature>
<evidence type="ECO:0000256" key="1">
    <source>
        <dbReference type="SAM" id="MobiDB-lite"/>
    </source>
</evidence>
<dbReference type="InterPro" id="IPR029063">
    <property type="entry name" value="SAM-dependent_MTases_sf"/>
</dbReference>
<comment type="caution">
    <text evidence="2">The sequence shown here is derived from an EMBL/GenBank/DDBJ whole genome shotgun (WGS) entry which is preliminary data.</text>
</comment>